<gene>
    <name evidence="1" type="ORF">AVDCRST_MAG53-2216</name>
</gene>
<protein>
    <submittedName>
        <fullName evidence="1">Uncharacterized protein</fullName>
    </submittedName>
</protein>
<name>A0A6J4SNN0_9ACTN</name>
<evidence type="ECO:0000313" key="1">
    <source>
        <dbReference type="EMBL" id="CAA9497748.1"/>
    </source>
</evidence>
<organism evidence="1">
    <name type="scientific">uncultured Solirubrobacteraceae bacterium</name>
    <dbReference type="NCBI Taxonomy" id="1162706"/>
    <lineage>
        <taxon>Bacteria</taxon>
        <taxon>Bacillati</taxon>
        <taxon>Actinomycetota</taxon>
        <taxon>Thermoleophilia</taxon>
        <taxon>Solirubrobacterales</taxon>
        <taxon>Solirubrobacteraceae</taxon>
        <taxon>environmental samples</taxon>
    </lineage>
</organism>
<reference evidence="1" key="1">
    <citation type="submission" date="2020-02" db="EMBL/GenBank/DDBJ databases">
        <authorList>
            <person name="Meier V. D."/>
        </authorList>
    </citation>
    <scope>NUCLEOTIDE SEQUENCE</scope>
    <source>
        <strain evidence="1">AVDCRST_MAG53</strain>
    </source>
</reference>
<proteinExistence type="predicted"/>
<dbReference type="AlphaFoldDB" id="A0A6J4SNN0"/>
<sequence>MMDSGREFSVSTPRSAERELMAGLGVTLERDPLADLIPRLDGSLWIAPARRRAQDPSSGLVAGQATLDLDRDGWLVGVTVLEEPRFWERGPIGYELPGRASPHRLRILGEPATTAAVLRLDPSRRLWALVLAAAVAPQVVALGPRSFAALDGGRLAALLADLRGFGRI</sequence>
<dbReference type="EMBL" id="CADCVR010000058">
    <property type="protein sequence ID" value="CAA9497748.1"/>
    <property type="molecule type" value="Genomic_DNA"/>
</dbReference>
<accession>A0A6J4SNN0</accession>